<sequence>MHRLPFTFHELCIQCLPRQATTPVKLRSVFFFSQIPLSVLVEALQLELIGEPKWSEAAECQSATVTLQVRGLGPLRFDACPCVRAQCGEPIQLCTSAGLVVVQPATTTFFHQLKWAFDRCRTAEQPSVVCLSCFGAKLHEVQDFPPVTFVAGSAADIHFHTPALDTDQVRACCITEVAPCLCIEVPQSFALHWWVHLPYHLLECLGWAAETDAIPAQPDEFMSVILRPATAQPLVTPPTLRLYLRDLFFLAQLKALAQDPKALMVGPFLAQVDARSIGEVALPGSLRPQAVEDLWKAACDFAGTWPGCRVFSGPRPIEAMAPLSELLADGLCHLKARTRLPMITVMPEVRGGGAKDENTSFAKSKIASLLLDRGVSLAQTHEAVDSVVPAIGTAACLSALRQSDSKVQWQKLCSAAEATGLSWPAGDNRTEKAASRIQKAVRRQRLSQQAPICASDFRLEPDMWCGMDECPVPTLDEITSDCTGAVLVDASASNAQDLALLRNMGSEALCVIIPGHRCPDPDTCSGRTSVPVRHRQTGRQHLIAACYHNVGETDITPHFQHGTRVDAEDTVCCSFNMCQEDFSSESQWRDCTAAPVRSVVEAFRLKGVDEALHHPWARSYRAQGKPSQPHLCDQFVFYAKVPQSKLRPVLQGSGFNRVYVVPRSWDRQLLSGWAVVWLPLSRQDVEKQALLVAEQHGLVRGKNKFGLRVPAASFRKVFMQLRPGAAIPESLEVSETFKVGPFPAAASAEAVREWSKRMAWPTKVIKSLGPQFWLLGSAAPPPATTMLFNQTPVLATAVKGRDVHMPVVQAGGPVPRATKTTGDHKDAEDPWLHNDPWSAYRASQSPGYAKPAVPQSLPLDGAAANRLSQQDNRITELEKGLQQLREEHAVANHDRARDKASLQHDIGAVRNEVQQLGSGLRQDFQAWTASLTSAQAQQDQQIAAGMAELKALLLASQDNKRKQSDVEL</sequence>
<feature type="compositionally biased region" description="Basic and acidic residues" evidence="2">
    <location>
        <begin position="821"/>
        <end position="832"/>
    </location>
</feature>
<evidence type="ECO:0000256" key="1">
    <source>
        <dbReference type="SAM" id="Coils"/>
    </source>
</evidence>
<protein>
    <submittedName>
        <fullName evidence="3">Uncharacterized protein</fullName>
    </submittedName>
</protein>
<name>A0A812TIJ8_9DINO</name>
<reference evidence="3" key="1">
    <citation type="submission" date="2021-02" db="EMBL/GenBank/DDBJ databases">
        <authorList>
            <person name="Dougan E. K."/>
            <person name="Rhodes N."/>
            <person name="Thang M."/>
            <person name="Chan C."/>
        </authorList>
    </citation>
    <scope>NUCLEOTIDE SEQUENCE</scope>
</reference>
<dbReference type="AlphaFoldDB" id="A0A812TIJ8"/>
<gene>
    <name evidence="3" type="ORF">SNEC2469_LOCUS14997</name>
</gene>
<evidence type="ECO:0000313" key="4">
    <source>
        <dbReference type="Proteomes" id="UP000601435"/>
    </source>
</evidence>
<keyword evidence="4" id="KW-1185">Reference proteome</keyword>
<keyword evidence="1" id="KW-0175">Coiled coil</keyword>
<dbReference type="EMBL" id="CAJNJA010024260">
    <property type="protein sequence ID" value="CAE7523876.1"/>
    <property type="molecule type" value="Genomic_DNA"/>
</dbReference>
<feature type="region of interest" description="Disordered" evidence="2">
    <location>
        <begin position="807"/>
        <end position="832"/>
    </location>
</feature>
<feature type="coiled-coil region" evidence="1">
    <location>
        <begin position="867"/>
        <end position="894"/>
    </location>
</feature>
<proteinExistence type="predicted"/>
<evidence type="ECO:0000256" key="2">
    <source>
        <dbReference type="SAM" id="MobiDB-lite"/>
    </source>
</evidence>
<comment type="caution">
    <text evidence="3">The sequence shown here is derived from an EMBL/GenBank/DDBJ whole genome shotgun (WGS) entry which is preliminary data.</text>
</comment>
<dbReference type="OrthoDB" id="418735at2759"/>
<dbReference type="Proteomes" id="UP000601435">
    <property type="component" value="Unassembled WGS sequence"/>
</dbReference>
<organism evidence="3 4">
    <name type="scientific">Symbiodinium necroappetens</name>
    <dbReference type="NCBI Taxonomy" id="1628268"/>
    <lineage>
        <taxon>Eukaryota</taxon>
        <taxon>Sar</taxon>
        <taxon>Alveolata</taxon>
        <taxon>Dinophyceae</taxon>
        <taxon>Suessiales</taxon>
        <taxon>Symbiodiniaceae</taxon>
        <taxon>Symbiodinium</taxon>
    </lineage>
</organism>
<accession>A0A812TIJ8</accession>
<evidence type="ECO:0000313" key="3">
    <source>
        <dbReference type="EMBL" id="CAE7523876.1"/>
    </source>
</evidence>